<evidence type="ECO:0000256" key="1">
    <source>
        <dbReference type="SAM" id="MobiDB-lite"/>
    </source>
</evidence>
<dbReference type="AlphaFoldDB" id="A0A9P8W826"/>
<organism evidence="3 4">
    <name type="scientific">Thelonectria olida</name>
    <dbReference type="NCBI Taxonomy" id="1576542"/>
    <lineage>
        <taxon>Eukaryota</taxon>
        <taxon>Fungi</taxon>
        <taxon>Dikarya</taxon>
        <taxon>Ascomycota</taxon>
        <taxon>Pezizomycotina</taxon>
        <taxon>Sordariomycetes</taxon>
        <taxon>Hypocreomycetidae</taxon>
        <taxon>Hypocreales</taxon>
        <taxon>Nectriaceae</taxon>
        <taxon>Thelonectria</taxon>
    </lineage>
</organism>
<sequence length="685" mass="78912">MADAGPSTAPVEMKNTYEYNGNFPITKPICPARRGANRCLREATVACSRCLIIAYCSLECMIGEMEDHPCLEAYSVEALKTKTNEKTSCHEAFWGEHAATDVLNLPENEGRMFEGHLRLLFLGVSSLRHLVYTVTKIPDTARPQLSATLSETDSLHFTRLILIVLLLADETVHPIINAEAAIHLWYSYRMTIKVRDHIEKVAITPLRTLASDVMARFQDGTFQALTLHPLELPCGKFKVFVELNRAKWKLLLDKLPNDHPSPPRYDLAITARVAAALDHPVPNDHPYHRMTPSRQVGVVQWRVNGVLAPYGHPMDDFRMFNPIFLCDPPRGSLDEPLAEWPMELFDYPCGPAQDDVYGKMFYYVRDLFIAFQRRARDLAMTIRIISRGLEELPDWAVATERTQHFDRIEATSAFETFSSFTTIAMLSGLLRHKDENPAATLLACSREMVNTPVVRLLPELKEDLRAEQRLLWTRSGTALDEYAPPLVGTDLSSVEAVRRRLGLIMWRDWDRFSECFLNYPTPFDRLVDHVGTEVDPPAERGLRAAANMLNIVLKDPNTITNRWPNRFVHSHNDRPGRVRFDRWLSWVDTRPERWLEWQRVGSLRMQEWQIFADVGWKHLILGKRWSMERVVGEFWESWDYYLLDGRAAEAEDQEIDKKEVKGADEEKKKKKQKAKMKMKKNAKKK</sequence>
<proteinExistence type="predicted"/>
<comment type="caution">
    <text evidence="3">The sequence shown here is derived from an EMBL/GenBank/DDBJ whole genome shotgun (WGS) entry which is preliminary data.</text>
</comment>
<protein>
    <recommendedName>
        <fullName evidence="2">DUF4470 domain-containing protein</fullName>
    </recommendedName>
</protein>
<dbReference type="OrthoDB" id="5282002at2759"/>
<name>A0A9P8W826_9HYPO</name>
<dbReference type="InterPro" id="IPR027974">
    <property type="entry name" value="DUF4470"/>
</dbReference>
<evidence type="ECO:0000313" key="3">
    <source>
        <dbReference type="EMBL" id="KAH6893434.1"/>
    </source>
</evidence>
<evidence type="ECO:0000313" key="4">
    <source>
        <dbReference type="Proteomes" id="UP000777438"/>
    </source>
</evidence>
<keyword evidence="4" id="KW-1185">Reference proteome</keyword>
<accession>A0A9P8W826</accession>
<dbReference type="Pfam" id="PF14737">
    <property type="entry name" value="DUF4470"/>
    <property type="match status" value="1"/>
</dbReference>
<dbReference type="EMBL" id="JAGPYM010000006">
    <property type="protein sequence ID" value="KAH6893434.1"/>
    <property type="molecule type" value="Genomic_DNA"/>
</dbReference>
<feature type="compositionally biased region" description="Basic residues" evidence="1">
    <location>
        <begin position="668"/>
        <end position="685"/>
    </location>
</feature>
<feature type="compositionally biased region" description="Basic and acidic residues" evidence="1">
    <location>
        <begin position="655"/>
        <end position="667"/>
    </location>
</feature>
<evidence type="ECO:0000259" key="2">
    <source>
        <dbReference type="Pfam" id="PF14737"/>
    </source>
</evidence>
<reference evidence="3 4" key="1">
    <citation type="journal article" date="2021" name="Nat. Commun.">
        <title>Genetic determinants of endophytism in the Arabidopsis root mycobiome.</title>
        <authorList>
            <person name="Mesny F."/>
            <person name="Miyauchi S."/>
            <person name="Thiergart T."/>
            <person name="Pickel B."/>
            <person name="Atanasova L."/>
            <person name="Karlsson M."/>
            <person name="Huettel B."/>
            <person name="Barry K.W."/>
            <person name="Haridas S."/>
            <person name="Chen C."/>
            <person name="Bauer D."/>
            <person name="Andreopoulos W."/>
            <person name="Pangilinan J."/>
            <person name="LaButti K."/>
            <person name="Riley R."/>
            <person name="Lipzen A."/>
            <person name="Clum A."/>
            <person name="Drula E."/>
            <person name="Henrissat B."/>
            <person name="Kohler A."/>
            <person name="Grigoriev I.V."/>
            <person name="Martin F.M."/>
            <person name="Hacquard S."/>
        </authorList>
    </citation>
    <scope>NUCLEOTIDE SEQUENCE [LARGE SCALE GENOMIC DNA]</scope>
    <source>
        <strain evidence="3 4">MPI-CAGE-CH-0241</strain>
    </source>
</reference>
<feature type="region of interest" description="Disordered" evidence="1">
    <location>
        <begin position="653"/>
        <end position="685"/>
    </location>
</feature>
<gene>
    <name evidence="3" type="ORF">B0T10DRAFT_457537</name>
</gene>
<dbReference type="Proteomes" id="UP000777438">
    <property type="component" value="Unassembled WGS sequence"/>
</dbReference>
<feature type="domain" description="DUF4470" evidence="2">
    <location>
        <begin position="93"/>
        <end position="189"/>
    </location>
</feature>